<dbReference type="PANTHER" id="PTHR33172">
    <property type="entry name" value="OS08G0516900 PROTEIN"/>
    <property type="match status" value="1"/>
</dbReference>
<feature type="compositionally biased region" description="Polar residues" evidence="3">
    <location>
        <begin position="166"/>
        <end position="177"/>
    </location>
</feature>
<feature type="compositionally biased region" description="Low complexity" evidence="3">
    <location>
        <begin position="233"/>
        <end position="242"/>
    </location>
</feature>
<organism evidence="4 5">
    <name type="scientific">Sphagnum troendelagicum</name>
    <dbReference type="NCBI Taxonomy" id="128251"/>
    <lineage>
        <taxon>Eukaryota</taxon>
        <taxon>Viridiplantae</taxon>
        <taxon>Streptophyta</taxon>
        <taxon>Embryophyta</taxon>
        <taxon>Bryophyta</taxon>
        <taxon>Sphagnophytina</taxon>
        <taxon>Sphagnopsida</taxon>
        <taxon>Sphagnales</taxon>
        <taxon>Sphagnaceae</taxon>
        <taxon>Sphagnum</taxon>
    </lineage>
</organism>
<evidence type="ECO:0000313" key="5">
    <source>
        <dbReference type="Proteomes" id="UP001497512"/>
    </source>
</evidence>
<keyword evidence="2" id="KW-0539">Nucleus</keyword>
<dbReference type="InterPro" id="IPR051992">
    <property type="entry name" value="OxStress_Response_Reg"/>
</dbReference>
<feature type="compositionally biased region" description="Acidic residues" evidence="3">
    <location>
        <begin position="310"/>
        <end position="321"/>
    </location>
</feature>
<evidence type="ECO:0000256" key="1">
    <source>
        <dbReference type="ARBA" id="ARBA00004123"/>
    </source>
</evidence>
<protein>
    <submittedName>
        <fullName evidence="4">Uncharacterized protein</fullName>
    </submittedName>
</protein>
<evidence type="ECO:0000256" key="2">
    <source>
        <dbReference type="ARBA" id="ARBA00023242"/>
    </source>
</evidence>
<dbReference type="EMBL" id="OZ019897">
    <property type="protein sequence ID" value="CAK9225302.1"/>
    <property type="molecule type" value="Genomic_DNA"/>
</dbReference>
<evidence type="ECO:0000313" key="4">
    <source>
        <dbReference type="EMBL" id="CAK9225302.1"/>
    </source>
</evidence>
<feature type="compositionally biased region" description="Polar residues" evidence="3">
    <location>
        <begin position="276"/>
        <end position="290"/>
    </location>
</feature>
<name>A0ABP0ULN1_9BRYO</name>
<feature type="region of interest" description="Disordered" evidence="3">
    <location>
        <begin position="233"/>
        <end position="290"/>
    </location>
</feature>
<feature type="compositionally biased region" description="Pro residues" evidence="3">
    <location>
        <begin position="359"/>
        <end position="368"/>
    </location>
</feature>
<dbReference type="PANTHER" id="PTHR33172:SF96">
    <property type="entry name" value="PROTEIN OXIDATIVE STRESS 3 LIKE 3"/>
    <property type="match status" value="1"/>
</dbReference>
<accession>A0ABP0ULN1</accession>
<sequence>MSVAYQRWELRAAGAPSVCRNKITGGGGASQQQQQQQQQAHELLPACNLSSFSSMSKQSMAAATVSSTALSLVPDHQETRAAAAEDQLQQRWGLSLMIKTKEAAAHVTKAAEMRSTCMRPTLVAATTDLKRSGGRDQQQCAVLVKKNEMVVAASFVASPSSSSSSICNGKEQSSCSSDDQEIASASGDSMQEAQSAYRGPLHQMSALESSLPIKRPGLSKFFGGKSQSFSSLADVSSVSDLAKPNNPYAKRRRMMGPLVNASQTSLDRHRSYPPLSRTSVASFSKKPASNRSTNTLTIALKLGSLREAAAAEEQEDEEEEDYVRADLPAAAQGSSRIGGHMTRATPSRSFSLTDLPLVGLPPAPPPPSSSSTPFQNSFAYHGP</sequence>
<gene>
    <name evidence="4" type="ORF">CSSPTR1EN2_LOCUS17416</name>
</gene>
<evidence type="ECO:0000256" key="3">
    <source>
        <dbReference type="SAM" id="MobiDB-lite"/>
    </source>
</evidence>
<feature type="region of interest" description="Disordered" evidence="3">
    <location>
        <begin position="159"/>
        <end position="199"/>
    </location>
</feature>
<keyword evidence="5" id="KW-1185">Reference proteome</keyword>
<dbReference type="Proteomes" id="UP001497512">
    <property type="component" value="Chromosome 5"/>
</dbReference>
<proteinExistence type="predicted"/>
<feature type="compositionally biased region" description="Polar residues" evidence="3">
    <location>
        <begin position="374"/>
        <end position="383"/>
    </location>
</feature>
<reference evidence="4" key="1">
    <citation type="submission" date="2024-02" db="EMBL/GenBank/DDBJ databases">
        <authorList>
            <consortium name="ELIXIR-Norway"/>
            <consortium name="Elixir Norway"/>
        </authorList>
    </citation>
    <scope>NUCLEOTIDE SEQUENCE</scope>
</reference>
<feature type="region of interest" description="Disordered" evidence="3">
    <location>
        <begin position="309"/>
        <end position="383"/>
    </location>
</feature>
<comment type="subcellular location">
    <subcellularLocation>
        <location evidence="1">Nucleus</location>
    </subcellularLocation>
</comment>